<evidence type="ECO:0000313" key="3">
    <source>
        <dbReference type="Proteomes" id="UP000014760"/>
    </source>
</evidence>
<dbReference type="Pfam" id="PF10294">
    <property type="entry name" value="Methyltransf_16"/>
    <property type="match status" value="1"/>
</dbReference>
<reference evidence="2" key="3">
    <citation type="submission" date="2015-06" db="UniProtKB">
        <authorList>
            <consortium name="EnsemblMetazoa"/>
        </authorList>
    </citation>
    <scope>IDENTIFICATION</scope>
</reference>
<dbReference type="SUPFAM" id="SSF53335">
    <property type="entry name" value="S-adenosyl-L-methionine-dependent methyltransferases"/>
    <property type="match status" value="1"/>
</dbReference>
<organism evidence="1">
    <name type="scientific">Capitella teleta</name>
    <name type="common">Polychaete worm</name>
    <dbReference type="NCBI Taxonomy" id="283909"/>
    <lineage>
        <taxon>Eukaryota</taxon>
        <taxon>Metazoa</taxon>
        <taxon>Spiralia</taxon>
        <taxon>Lophotrochozoa</taxon>
        <taxon>Annelida</taxon>
        <taxon>Polychaeta</taxon>
        <taxon>Sedentaria</taxon>
        <taxon>Scolecida</taxon>
        <taxon>Capitellidae</taxon>
        <taxon>Capitella</taxon>
    </lineage>
</organism>
<evidence type="ECO:0008006" key="4">
    <source>
        <dbReference type="Google" id="ProtNLM"/>
    </source>
</evidence>
<dbReference type="GO" id="GO:0032991">
    <property type="term" value="C:protein-containing complex"/>
    <property type="evidence" value="ECO:0007669"/>
    <property type="project" value="TreeGrafter"/>
</dbReference>
<proteinExistence type="predicted"/>
<dbReference type="EMBL" id="KB298595">
    <property type="protein sequence ID" value="ELU09054.1"/>
    <property type="molecule type" value="Genomic_DNA"/>
</dbReference>
<evidence type="ECO:0000313" key="2">
    <source>
        <dbReference type="EnsemblMetazoa" id="CapteP224700"/>
    </source>
</evidence>
<dbReference type="AlphaFoldDB" id="R7URC2"/>
<protein>
    <recommendedName>
        <fullName evidence="4">Methyltransferase small domain-containing protein</fullName>
    </recommendedName>
</protein>
<reference evidence="1 3" key="2">
    <citation type="journal article" date="2013" name="Nature">
        <title>Insights into bilaterian evolution from three spiralian genomes.</title>
        <authorList>
            <person name="Simakov O."/>
            <person name="Marletaz F."/>
            <person name="Cho S.J."/>
            <person name="Edsinger-Gonzales E."/>
            <person name="Havlak P."/>
            <person name="Hellsten U."/>
            <person name="Kuo D.H."/>
            <person name="Larsson T."/>
            <person name="Lv J."/>
            <person name="Arendt D."/>
            <person name="Savage R."/>
            <person name="Osoegawa K."/>
            <person name="de Jong P."/>
            <person name="Grimwood J."/>
            <person name="Chapman J.A."/>
            <person name="Shapiro H."/>
            <person name="Aerts A."/>
            <person name="Otillar R.P."/>
            <person name="Terry A.Y."/>
            <person name="Boore J.L."/>
            <person name="Grigoriev I.V."/>
            <person name="Lindberg D.R."/>
            <person name="Seaver E.C."/>
            <person name="Weisblat D.A."/>
            <person name="Putnam N.H."/>
            <person name="Rokhsar D.S."/>
        </authorList>
    </citation>
    <scope>NUCLEOTIDE SEQUENCE</scope>
    <source>
        <strain evidence="1 3">I ESC-2004</strain>
    </source>
</reference>
<dbReference type="GO" id="GO:0005829">
    <property type="term" value="C:cytosol"/>
    <property type="evidence" value="ECO:0007669"/>
    <property type="project" value="TreeGrafter"/>
</dbReference>
<name>R7URC2_CAPTE</name>
<dbReference type="Proteomes" id="UP000014760">
    <property type="component" value="Unassembled WGS sequence"/>
</dbReference>
<dbReference type="InterPro" id="IPR019410">
    <property type="entry name" value="Methyltransf_16"/>
</dbReference>
<sequence>MTAHTPTAVLDMGTYGKIRVDNLYEMYVPTDAKDVYLTIYQTKTAQTLGSWVYDAAACLSDFMLTESFRKKFCPEGLHGKSLIELGAGTGIVGLISAYHGCDVIITDLKPLVPLMQFNIDKNLELFKGKAEAKELQWGEDCVQNFAVPDILVLANCVYNENVLEELLQTTLALSTNETLILACYEERTRGIRNLICRWHEMVSPHFQVTVIPNQDLPQEHMQEYVKVVAMKRI</sequence>
<dbReference type="HOGENOM" id="CLU_055721_5_1_1"/>
<gene>
    <name evidence="1" type="ORF">CAPTEDRAFT_224700</name>
</gene>
<evidence type="ECO:0000313" key="1">
    <source>
        <dbReference type="EMBL" id="ELU09054.1"/>
    </source>
</evidence>
<dbReference type="EMBL" id="AMQN01006541">
    <property type="status" value="NOT_ANNOTATED_CDS"/>
    <property type="molecule type" value="Genomic_DNA"/>
</dbReference>
<dbReference type="OrthoDB" id="413520at2759"/>
<dbReference type="InterPro" id="IPR029063">
    <property type="entry name" value="SAM-dependent_MTases_sf"/>
</dbReference>
<dbReference type="PANTHER" id="PTHR14614">
    <property type="entry name" value="HEPATOCELLULAR CARCINOMA-ASSOCIATED ANTIGEN"/>
    <property type="match status" value="1"/>
</dbReference>
<accession>R7URC2</accession>
<dbReference type="Gene3D" id="3.40.50.150">
    <property type="entry name" value="Vaccinia Virus protein VP39"/>
    <property type="match status" value="1"/>
</dbReference>
<dbReference type="OMA" id="HRDDKQN"/>
<reference evidence="3" key="1">
    <citation type="submission" date="2012-12" db="EMBL/GenBank/DDBJ databases">
        <authorList>
            <person name="Hellsten U."/>
            <person name="Grimwood J."/>
            <person name="Chapman J.A."/>
            <person name="Shapiro H."/>
            <person name="Aerts A."/>
            <person name="Otillar R.P."/>
            <person name="Terry A.Y."/>
            <person name="Boore J.L."/>
            <person name="Simakov O."/>
            <person name="Marletaz F."/>
            <person name="Cho S.-J."/>
            <person name="Edsinger-Gonzales E."/>
            <person name="Havlak P."/>
            <person name="Kuo D.-H."/>
            <person name="Larsson T."/>
            <person name="Lv J."/>
            <person name="Arendt D."/>
            <person name="Savage R."/>
            <person name="Osoegawa K."/>
            <person name="de Jong P."/>
            <person name="Lindberg D.R."/>
            <person name="Seaver E.C."/>
            <person name="Weisblat D.A."/>
            <person name="Putnam N.H."/>
            <person name="Grigoriev I.V."/>
            <person name="Rokhsar D.S."/>
        </authorList>
    </citation>
    <scope>NUCLEOTIDE SEQUENCE</scope>
    <source>
        <strain evidence="3">I ESC-2004</strain>
    </source>
</reference>
<keyword evidence="3" id="KW-1185">Reference proteome</keyword>
<dbReference type="STRING" id="283909.R7URC2"/>
<dbReference type="PANTHER" id="PTHR14614:SF44">
    <property type="entry name" value="PROTEIN N-LYSINE METHYLTRANSFERASE METTL21D"/>
    <property type="match status" value="1"/>
</dbReference>
<dbReference type="EnsemblMetazoa" id="CapteT224700">
    <property type="protein sequence ID" value="CapteP224700"/>
    <property type="gene ID" value="CapteG224700"/>
</dbReference>